<reference evidence="3" key="1">
    <citation type="submission" date="2022-11" db="EMBL/GenBank/DDBJ databases">
        <title>Chromosomal genome sequence assembly and mating type (MAT) locus characterization of the leprose asexual lichenized fungus Lepraria neglecta (Nyl.) Erichsen.</title>
        <authorList>
            <person name="Allen J.L."/>
            <person name="Pfeffer B."/>
        </authorList>
    </citation>
    <scope>NUCLEOTIDE SEQUENCE</scope>
    <source>
        <strain evidence="3">Allen 5258</strain>
    </source>
</reference>
<dbReference type="Proteomes" id="UP001276659">
    <property type="component" value="Unassembled WGS sequence"/>
</dbReference>
<feature type="region of interest" description="Disordered" evidence="2">
    <location>
        <begin position="190"/>
        <end position="299"/>
    </location>
</feature>
<feature type="coiled-coil region" evidence="1">
    <location>
        <begin position="145"/>
        <end position="179"/>
    </location>
</feature>
<sequence length="349" mass="38422">MPKAPAFFYYSDNTTIITPIIINIKAEPKMCQTLTVLRRSRGCGHDETHHIPCKEAKRQRPCLCPVEYFQHFPAQKCRNCVEQTSRQQEETQRQRFDQERAAAGLAQAARAAEALNRRLYGDFNTFRPHGEPGQGAAALGRDIVNDDEQQDLQRANAGLAQAARAAEALRRRMREEYNMDGLYEELNRGATPVSANNGQDDDGGTSLSGSETQLSNPYATPPMTLQPSTSGHDSSHEIYSGHDPDSDDVSGSTHFYDDSSEASSSQEPGSSDEGYSDDTYTISGDDSSDDDIPTLPPGVDFMTRVGGVRLEAEYIYNGSPPSSVGELRASSPDLDNQGEQDEEKEERKD</sequence>
<name>A0AAE0DM30_9LECA</name>
<feature type="compositionally biased region" description="Acidic residues" evidence="2">
    <location>
        <begin position="336"/>
        <end position="349"/>
    </location>
</feature>
<evidence type="ECO:0000256" key="1">
    <source>
        <dbReference type="SAM" id="Coils"/>
    </source>
</evidence>
<accession>A0AAE0DM30</accession>
<keyword evidence="4" id="KW-1185">Reference proteome</keyword>
<proteinExistence type="predicted"/>
<comment type="caution">
    <text evidence="3">The sequence shown here is derived from an EMBL/GenBank/DDBJ whole genome shotgun (WGS) entry which is preliminary data.</text>
</comment>
<feature type="compositionally biased region" description="Basic and acidic residues" evidence="2">
    <location>
        <begin position="233"/>
        <end position="244"/>
    </location>
</feature>
<feature type="region of interest" description="Disordered" evidence="2">
    <location>
        <begin position="316"/>
        <end position="349"/>
    </location>
</feature>
<gene>
    <name evidence="3" type="ORF">OEA41_002220</name>
</gene>
<dbReference type="EMBL" id="JASNWA010000006">
    <property type="protein sequence ID" value="KAK3174974.1"/>
    <property type="molecule type" value="Genomic_DNA"/>
</dbReference>
<keyword evidence="1" id="KW-0175">Coiled coil</keyword>
<protein>
    <submittedName>
        <fullName evidence="3">Uncharacterized protein</fullName>
    </submittedName>
</protein>
<evidence type="ECO:0000313" key="4">
    <source>
        <dbReference type="Proteomes" id="UP001276659"/>
    </source>
</evidence>
<evidence type="ECO:0000256" key="2">
    <source>
        <dbReference type="SAM" id="MobiDB-lite"/>
    </source>
</evidence>
<feature type="compositionally biased region" description="Low complexity" evidence="2">
    <location>
        <begin position="261"/>
        <end position="285"/>
    </location>
</feature>
<organism evidence="3 4">
    <name type="scientific">Lepraria neglecta</name>
    <dbReference type="NCBI Taxonomy" id="209136"/>
    <lineage>
        <taxon>Eukaryota</taxon>
        <taxon>Fungi</taxon>
        <taxon>Dikarya</taxon>
        <taxon>Ascomycota</taxon>
        <taxon>Pezizomycotina</taxon>
        <taxon>Lecanoromycetes</taxon>
        <taxon>OSLEUM clade</taxon>
        <taxon>Lecanoromycetidae</taxon>
        <taxon>Lecanorales</taxon>
        <taxon>Lecanorineae</taxon>
        <taxon>Stereocaulaceae</taxon>
        <taxon>Lepraria</taxon>
    </lineage>
</organism>
<evidence type="ECO:0000313" key="3">
    <source>
        <dbReference type="EMBL" id="KAK3174974.1"/>
    </source>
</evidence>
<dbReference type="AlphaFoldDB" id="A0AAE0DM30"/>
<feature type="compositionally biased region" description="Polar residues" evidence="2">
    <location>
        <begin position="205"/>
        <end position="232"/>
    </location>
</feature>